<dbReference type="PANTHER" id="PTHR42794:SF1">
    <property type="entry name" value="HEMIN IMPORT ATP-BINDING PROTEIN HMUV"/>
    <property type="match status" value="1"/>
</dbReference>
<reference evidence="6" key="1">
    <citation type="submission" date="2024-02" db="EMBL/GenBank/DDBJ databases">
        <authorList>
            <consortium name="ELIXIR-Norway"/>
            <consortium name="Elixir Norway"/>
        </authorList>
    </citation>
    <scope>NUCLEOTIDE SEQUENCE</scope>
</reference>
<name>A0ABP0VAA2_9BRYO</name>
<keyword evidence="7" id="KW-1185">Reference proteome</keyword>
<dbReference type="InterPro" id="IPR003439">
    <property type="entry name" value="ABC_transporter-like_ATP-bd"/>
</dbReference>
<keyword evidence="2" id="KW-0547">Nucleotide-binding</keyword>
<dbReference type="PROSITE" id="PS00211">
    <property type="entry name" value="ABC_TRANSPORTER_1"/>
    <property type="match status" value="1"/>
</dbReference>
<dbReference type="SMART" id="SM00382">
    <property type="entry name" value="AAA"/>
    <property type="match status" value="1"/>
</dbReference>
<protein>
    <recommendedName>
        <fullName evidence="5">ABC transporter domain-containing protein</fullName>
    </recommendedName>
</protein>
<dbReference type="EMBL" id="CAXAQS010000054">
    <property type="protein sequence ID" value="CAK9249840.1"/>
    <property type="molecule type" value="Genomic_DNA"/>
</dbReference>
<feature type="domain" description="ABC transporter" evidence="5">
    <location>
        <begin position="10"/>
        <end position="255"/>
    </location>
</feature>
<comment type="caution">
    <text evidence="6">The sequence shown here is derived from an EMBL/GenBank/DDBJ whole genome shotgun (WGS) entry which is preliminary data.</text>
</comment>
<evidence type="ECO:0000256" key="2">
    <source>
        <dbReference type="ARBA" id="ARBA00022741"/>
    </source>
</evidence>
<evidence type="ECO:0000313" key="7">
    <source>
        <dbReference type="Proteomes" id="UP001497444"/>
    </source>
</evidence>
<dbReference type="InterPro" id="IPR027417">
    <property type="entry name" value="P-loop_NTPase"/>
</dbReference>
<evidence type="ECO:0000256" key="4">
    <source>
        <dbReference type="ARBA" id="ARBA00022967"/>
    </source>
</evidence>
<keyword evidence="4" id="KW-1278">Translocase</keyword>
<keyword evidence="1" id="KW-0813">Transport</keyword>
<dbReference type="PANTHER" id="PTHR42794">
    <property type="entry name" value="HEMIN IMPORT ATP-BINDING PROTEIN HMUV"/>
    <property type="match status" value="1"/>
</dbReference>
<dbReference type="Proteomes" id="UP001497444">
    <property type="component" value="Unassembled WGS sequence"/>
</dbReference>
<dbReference type="InterPro" id="IPR003593">
    <property type="entry name" value="AAA+_ATPase"/>
</dbReference>
<dbReference type="Gene3D" id="3.40.50.300">
    <property type="entry name" value="P-loop containing nucleotide triphosphate hydrolases"/>
    <property type="match status" value="1"/>
</dbReference>
<organism evidence="6 7">
    <name type="scientific">Sphagnum jensenii</name>
    <dbReference type="NCBI Taxonomy" id="128206"/>
    <lineage>
        <taxon>Eukaryota</taxon>
        <taxon>Viridiplantae</taxon>
        <taxon>Streptophyta</taxon>
        <taxon>Embryophyta</taxon>
        <taxon>Bryophyta</taxon>
        <taxon>Sphagnophytina</taxon>
        <taxon>Sphagnopsida</taxon>
        <taxon>Sphagnales</taxon>
        <taxon>Sphagnaceae</taxon>
        <taxon>Sphagnum</taxon>
    </lineage>
</organism>
<keyword evidence="3" id="KW-0067">ATP-binding</keyword>
<evidence type="ECO:0000256" key="3">
    <source>
        <dbReference type="ARBA" id="ARBA00022840"/>
    </source>
</evidence>
<evidence type="ECO:0000259" key="5">
    <source>
        <dbReference type="PROSITE" id="PS50893"/>
    </source>
</evidence>
<evidence type="ECO:0000313" key="6">
    <source>
        <dbReference type="EMBL" id="CAK9249840.1"/>
    </source>
</evidence>
<proteinExistence type="predicted"/>
<gene>
    <name evidence="6" type="ORF">CSSPJE1EN1_LOCUS25218</name>
</gene>
<evidence type="ECO:0000256" key="1">
    <source>
        <dbReference type="ARBA" id="ARBA00022448"/>
    </source>
</evidence>
<dbReference type="PROSITE" id="PS50893">
    <property type="entry name" value="ABC_TRANSPORTER_2"/>
    <property type="match status" value="1"/>
</dbReference>
<dbReference type="Pfam" id="PF00005">
    <property type="entry name" value="ABC_tran"/>
    <property type="match status" value="1"/>
</dbReference>
<dbReference type="SUPFAM" id="SSF52540">
    <property type="entry name" value="P-loop containing nucleoside triphosphate hydrolases"/>
    <property type="match status" value="1"/>
</dbReference>
<accession>A0ABP0VAA2</accession>
<sequence length="295" mass="33071">MKDTRDHDSLGVYGVTYTFGEKAILDSVSFEMDSGEVLALLGPNGAGKSSLLKIIAGILEPSSVGPAKISLQIRLRGEELGTNRSQVQSRARLMTYVGPELRAEFPLTAYETVMMGRLCHHPDLFMNFSENDLKAVEGAMKRCFCWEYRDRDLNTLSGGERQLVALARAVAQESRILLLDEVLSKMDLHHQAKIGRLIRELASEGKSIILVSHDVNLASEWAHTALFLFKGNVIARGPIAEVMTEKIFLKAYPDAKLHAEKILLPERRRFSSEDKTFVSRPRIRQSVFEVDQNLQ</sequence>
<dbReference type="InterPro" id="IPR017871">
    <property type="entry name" value="ABC_transporter-like_CS"/>
</dbReference>